<proteinExistence type="predicted"/>
<organism evidence="2 3">
    <name type="scientific">Solibaculum mannosilyticum</name>
    <dbReference type="NCBI Taxonomy" id="2780922"/>
    <lineage>
        <taxon>Bacteria</taxon>
        <taxon>Bacillati</taxon>
        <taxon>Bacillota</taxon>
        <taxon>Clostridia</taxon>
        <taxon>Eubacteriales</taxon>
        <taxon>Oscillospiraceae</taxon>
        <taxon>Solibaculum</taxon>
    </lineage>
</organism>
<protein>
    <submittedName>
        <fullName evidence="2">AraC family transcriptional regulator</fullName>
    </submittedName>
</protein>
<dbReference type="RefSeq" id="WP_099321894.1">
    <property type="nucleotide sequence ID" value="NZ_AP023321.1"/>
</dbReference>
<dbReference type="AlphaFoldDB" id="A0A7I8D0N9"/>
<dbReference type="PANTHER" id="PTHR36444">
    <property type="entry name" value="TRANSCRIPTIONAL REGULATOR PROTEIN YOBU-RELATED"/>
    <property type="match status" value="1"/>
</dbReference>
<keyword evidence="3" id="KW-1185">Reference proteome</keyword>
<gene>
    <name evidence="2" type="ORF">C12CBH8_09760</name>
</gene>
<accession>A0A7I8D0N9</accession>
<dbReference type="PANTHER" id="PTHR36444:SF2">
    <property type="entry name" value="TRANSCRIPTIONAL REGULATOR PROTEIN YOBU-RELATED"/>
    <property type="match status" value="1"/>
</dbReference>
<evidence type="ECO:0000313" key="2">
    <source>
        <dbReference type="EMBL" id="BCI60337.1"/>
    </source>
</evidence>
<dbReference type="EMBL" id="AP023321">
    <property type="protein sequence ID" value="BCI60337.1"/>
    <property type="molecule type" value="Genomic_DNA"/>
</dbReference>
<evidence type="ECO:0000259" key="1">
    <source>
        <dbReference type="SMART" id="SM00871"/>
    </source>
</evidence>
<dbReference type="InterPro" id="IPR053182">
    <property type="entry name" value="YobU-like_regulator"/>
</dbReference>
<dbReference type="SMART" id="SM00871">
    <property type="entry name" value="AraC_E_bind"/>
    <property type="match status" value="1"/>
</dbReference>
<dbReference type="Gene3D" id="3.20.80.10">
    <property type="entry name" value="Regulatory factor, effector binding domain"/>
    <property type="match status" value="1"/>
</dbReference>
<evidence type="ECO:0000313" key="3">
    <source>
        <dbReference type="Proteomes" id="UP000593890"/>
    </source>
</evidence>
<dbReference type="KEGG" id="sman:C12CBH8_09760"/>
<sequence>MEYEIVLLKEKTIVGIAGRTNNQSPDMGKIIGGLWCRFYGDGIYDSIDGKINDKVLGIYTDYEGNEQDDYTVIVACEVSEVTESEQFTVGKIPAGRYAKFAVEGEEPAEVAKAWQKIWDMDDLPRSFICDFEEYQSSDMGRKKIHLYIGLRE</sequence>
<dbReference type="InterPro" id="IPR010499">
    <property type="entry name" value="AraC_E-bd"/>
</dbReference>
<dbReference type="Proteomes" id="UP000593890">
    <property type="component" value="Chromosome"/>
</dbReference>
<feature type="domain" description="AraC effector-binding" evidence="1">
    <location>
        <begin position="1"/>
        <end position="151"/>
    </location>
</feature>
<dbReference type="InterPro" id="IPR011256">
    <property type="entry name" value="Reg_factor_effector_dom_sf"/>
</dbReference>
<name>A0A7I8D0N9_9FIRM</name>
<reference evidence="3" key="1">
    <citation type="submission" date="2020-07" db="EMBL/GenBank/DDBJ databases">
        <title>Complete genome sequencing of Clostridia bacterium strain 12CBH8.</title>
        <authorList>
            <person name="Sakamoto M."/>
            <person name="Murakami T."/>
            <person name="Mori H."/>
        </authorList>
    </citation>
    <scope>NUCLEOTIDE SEQUENCE [LARGE SCALE GENOMIC DNA]</scope>
    <source>
        <strain evidence="3">12CBH8</strain>
    </source>
</reference>
<dbReference type="InterPro" id="IPR029441">
    <property type="entry name" value="Cass2"/>
</dbReference>
<dbReference type="SUPFAM" id="SSF55136">
    <property type="entry name" value="Probable bacterial effector-binding domain"/>
    <property type="match status" value="1"/>
</dbReference>
<dbReference type="Pfam" id="PF14526">
    <property type="entry name" value="Cass2"/>
    <property type="match status" value="1"/>
</dbReference>